<evidence type="ECO:0008006" key="3">
    <source>
        <dbReference type="Google" id="ProtNLM"/>
    </source>
</evidence>
<dbReference type="EMBL" id="UOEL01000128">
    <property type="protein sequence ID" value="VAW15990.1"/>
    <property type="molecule type" value="Genomic_DNA"/>
</dbReference>
<evidence type="ECO:0000256" key="1">
    <source>
        <dbReference type="ARBA" id="ARBA00022649"/>
    </source>
</evidence>
<organism evidence="2">
    <name type="scientific">hydrothermal vent metagenome</name>
    <dbReference type="NCBI Taxonomy" id="652676"/>
    <lineage>
        <taxon>unclassified sequences</taxon>
        <taxon>metagenomes</taxon>
        <taxon>ecological metagenomes</taxon>
    </lineage>
</organism>
<protein>
    <recommendedName>
        <fullName evidence="3">Death on curing protein, Doc toxin</fullName>
    </recommendedName>
</protein>
<dbReference type="Gene3D" id="3.30.2310.20">
    <property type="entry name" value="RelE-like"/>
    <property type="match status" value="1"/>
</dbReference>
<gene>
    <name evidence="2" type="ORF">MNBD_BACTEROID03-2693</name>
</gene>
<dbReference type="InterPro" id="IPR035093">
    <property type="entry name" value="RelE/ParE_toxin_dom_sf"/>
</dbReference>
<sequence>MALKIVWTPRAEKGLDMVLAYLEEKWTVREIHNLEENLKGLLERIGKYPKICPATGKHKNVHKGFVDKNNYIIYRIKPRKGIIELINFRGTRQEPSK</sequence>
<name>A0A3B0TGM2_9ZZZZ</name>
<dbReference type="InterPro" id="IPR007712">
    <property type="entry name" value="RelE/ParE_toxin"/>
</dbReference>
<reference evidence="2" key="1">
    <citation type="submission" date="2018-06" db="EMBL/GenBank/DDBJ databases">
        <authorList>
            <person name="Zhirakovskaya E."/>
        </authorList>
    </citation>
    <scope>NUCLEOTIDE SEQUENCE</scope>
</reference>
<accession>A0A3B0TGM2</accession>
<proteinExistence type="predicted"/>
<evidence type="ECO:0000313" key="2">
    <source>
        <dbReference type="EMBL" id="VAW15990.1"/>
    </source>
</evidence>
<dbReference type="Pfam" id="PF05016">
    <property type="entry name" value="ParE_toxin"/>
    <property type="match status" value="1"/>
</dbReference>
<keyword evidence="1" id="KW-1277">Toxin-antitoxin system</keyword>
<dbReference type="AlphaFoldDB" id="A0A3B0TGM2"/>